<keyword evidence="1" id="KW-0732">Signal</keyword>
<reference evidence="3" key="1">
    <citation type="submission" date="2016-08" db="EMBL/GenBank/DDBJ databases">
        <authorList>
            <person name="Varghese N."/>
            <person name="Submissions Spin"/>
        </authorList>
    </citation>
    <scope>NUCLEOTIDE SEQUENCE [LARGE SCALE GENOMIC DNA]</scope>
    <source>
        <strain evidence="3">P1-7</strain>
    </source>
</reference>
<evidence type="ECO:0000313" key="2">
    <source>
        <dbReference type="EMBL" id="SCB37606.1"/>
    </source>
</evidence>
<accession>A0A1C3WCJ5</accession>
<feature type="signal peptide" evidence="1">
    <location>
        <begin position="1"/>
        <end position="23"/>
    </location>
</feature>
<dbReference type="RefSeq" id="WP_141694097.1">
    <property type="nucleotide sequence ID" value="NZ_FMAF01000010.1"/>
</dbReference>
<dbReference type="EMBL" id="FMAF01000010">
    <property type="protein sequence ID" value="SCB37606.1"/>
    <property type="molecule type" value="Genomic_DNA"/>
</dbReference>
<dbReference type="AlphaFoldDB" id="A0A1C3WCJ5"/>
<evidence type="ECO:0008006" key="4">
    <source>
        <dbReference type="Google" id="ProtNLM"/>
    </source>
</evidence>
<gene>
    <name evidence="2" type="ORF">GA0061101_11041</name>
</gene>
<evidence type="ECO:0000256" key="1">
    <source>
        <dbReference type="SAM" id="SignalP"/>
    </source>
</evidence>
<proteinExistence type="predicted"/>
<protein>
    <recommendedName>
        <fullName evidence="4">Capsule biosynthesis GfcC-like C-terminal domain-containing protein</fullName>
    </recommendedName>
</protein>
<name>A0A1C3WCJ5_9HYPH</name>
<feature type="chain" id="PRO_5008685333" description="Capsule biosynthesis GfcC-like C-terminal domain-containing protein" evidence="1">
    <location>
        <begin position="24"/>
        <end position="245"/>
    </location>
</feature>
<dbReference type="Proteomes" id="UP000199205">
    <property type="component" value="Unassembled WGS sequence"/>
</dbReference>
<organism evidence="2 3">
    <name type="scientific">Rhizobium lusitanum</name>
    <dbReference type="NCBI Taxonomy" id="293958"/>
    <lineage>
        <taxon>Bacteria</taxon>
        <taxon>Pseudomonadati</taxon>
        <taxon>Pseudomonadota</taxon>
        <taxon>Alphaproteobacteria</taxon>
        <taxon>Hyphomicrobiales</taxon>
        <taxon>Rhizobiaceae</taxon>
        <taxon>Rhizobium/Agrobacterium group</taxon>
        <taxon>Rhizobium</taxon>
    </lineage>
</organism>
<sequence length="245" mass="26973">MRINITVIALTCGVMSQSDPVAAAVTSQQTIHLNSAVSRHFTLAGDRRSLGPMTYQNWGDQLQARSKQNADDRAWALANVTPVVEGPWGSIASKKVFYFGINTAGVRIRLPEVSDLWRWKPDGIKIAVANRVPHTYYVVPSGPDIVVPIQLGPLMPGILMERVTGSQPIQTTGLIDGKDFYFRERDGFWSLSIGGADVIATPVWYYAEGQYTLDVPNNEAVYDFIAKVAALYRDGVPTMANDSRQ</sequence>
<evidence type="ECO:0000313" key="3">
    <source>
        <dbReference type="Proteomes" id="UP000199205"/>
    </source>
</evidence>
<dbReference type="OrthoDB" id="8383224at2"/>